<evidence type="ECO:0000256" key="1">
    <source>
        <dbReference type="ARBA" id="ARBA00004141"/>
    </source>
</evidence>
<keyword evidence="4 5" id="KW-0472">Membrane</keyword>
<dbReference type="GO" id="GO:0015742">
    <property type="term" value="P:alpha-ketoglutarate transport"/>
    <property type="evidence" value="ECO:0007669"/>
    <property type="project" value="TreeGrafter"/>
</dbReference>
<evidence type="ECO:0000256" key="3">
    <source>
        <dbReference type="ARBA" id="ARBA00022989"/>
    </source>
</evidence>
<dbReference type="OrthoDB" id="10253709at2759"/>
<dbReference type="PROSITE" id="PS50920">
    <property type="entry name" value="SOLCAR"/>
    <property type="match status" value="2"/>
</dbReference>
<keyword evidence="3" id="KW-1133">Transmembrane helix</keyword>
<keyword evidence="2 5" id="KW-0812">Transmembrane</keyword>
<dbReference type="GO" id="GO:0005371">
    <property type="term" value="F:tricarboxylate secondary active transmembrane transporter activity"/>
    <property type="evidence" value="ECO:0007669"/>
    <property type="project" value="TreeGrafter"/>
</dbReference>
<evidence type="ECO:0000256" key="2">
    <source>
        <dbReference type="ARBA" id="ARBA00022692"/>
    </source>
</evidence>
<dbReference type="GO" id="GO:0006843">
    <property type="term" value="P:mitochondrial citrate transmembrane transport"/>
    <property type="evidence" value="ECO:0007669"/>
    <property type="project" value="TreeGrafter"/>
</dbReference>
<feature type="repeat" description="Solcar" evidence="5">
    <location>
        <begin position="242"/>
        <end position="337"/>
    </location>
</feature>
<comment type="subcellular location">
    <subcellularLocation>
        <location evidence="1">Membrane</location>
        <topology evidence="1">Multi-pass membrane protein</topology>
    </subcellularLocation>
</comment>
<evidence type="ECO:0000313" key="8">
    <source>
        <dbReference type="Proteomes" id="UP000249723"/>
    </source>
</evidence>
<evidence type="ECO:0000256" key="4">
    <source>
        <dbReference type="ARBA" id="ARBA00023136"/>
    </source>
</evidence>
<dbReference type="STRING" id="289078.A0A2X0MB43"/>
<sequence>MSGTTKKPSPLSWTNLAVGASVSLFEVTTFGQPLEVLKTHMAANRSDNLRQAIAKTYARGGFKGFYQGLIPWAWIESGTTGAILLFTATGVESVATNAGVSKGAAGMLGGIAGGAAQAYLAMGVCTTMKTAEVTRAKAVVIPSAIPGQPAAVLPAASTFGLFMQMYREGGIKGINKGVNAVAIRQMTNWGSRMGFARAAETLIRDARGLPKGKALTTQDKVLASAIGQSRHGRAMRFKCPDPSLTGAGMNSLTGGVLGCWNHPIEVVRVEEALLLKMQSLKKTTSAAARPTTMVSTFKTIYQEAGISGFFRGVTPRIGLGVWRTVCLVSLGDFVKEMIAKR</sequence>
<dbReference type="Proteomes" id="UP000249723">
    <property type="component" value="Unassembled WGS sequence"/>
</dbReference>
<dbReference type="Gene3D" id="1.50.40.10">
    <property type="entry name" value="Mitochondrial carrier domain"/>
    <property type="match status" value="2"/>
</dbReference>
<dbReference type="Pfam" id="PF00153">
    <property type="entry name" value="Mito_carr"/>
    <property type="match status" value="2"/>
</dbReference>
<organism evidence="7 8">
    <name type="scientific">Microbotryum saponariae</name>
    <dbReference type="NCBI Taxonomy" id="289078"/>
    <lineage>
        <taxon>Eukaryota</taxon>
        <taxon>Fungi</taxon>
        <taxon>Dikarya</taxon>
        <taxon>Basidiomycota</taxon>
        <taxon>Pucciniomycotina</taxon>
        <taxon>Microbotryomycetes</taxon>
        <taxon>Microbotryales</taxon>
        <taxon>Microbotryaceae</taxon>
        <taxon>Microbotryum</taxon>
    </lineage>
</organism>
<keyword evidence="8" id="KW-1185">Reference proteome</keyword>
<dbReference type="SUPFAM" id="SSF103506">
    <property type="entry name" value="Mitochondrial carrier"/>
    <property type="match status" value="1"/>
</dbReference>
<evidence type="ECO:0000256" key="5">
    <source>
        <dbReference type="PROSITE-ProRule" id="PRU00282"/>
    </source>
</evidence>
<dbReference type="AlphaFoldDB" id="A0A2X0MB43"/>
<dbReference type="InterPro" id="IPR023395">
    <property type="entry name" value="MCP_dom_sf"/>
</dbReference>
<evidence type="ECO:0000313" key="7">
    <source>
        <dbReference type="EMBL" id="SCZ89024.1"/>
    </source>
</evidence>
<dbReference type="PANTHER" id="PTHR46982">
    <property type="entry name" value="CITRATE/OXOGLUTARATE CARRIER PROTEIN"/>
    <property type="match status" value="1"/>
</dbReference>
<accession>A0A2X0MB43</accession>
<name>A0A2X0MB43_9BASI</name>
<dbReference type="GO" id="GO:0005739">
    <property type="term" value="C:mitochondrion"/>
    <property type="evidence" value="ECO:0007669"/>
    <property type="project" value="TreeGrafter"/>
</dbReference>
<gene>
    <name evidence="7" type="ORF">BZ3500_MVSOF-1268-A1-R1_CHR1-1G00901</name>
</gene>
<evidence type="ECO:0000256" key="6">
    <source>
        <dbReference type="RuleBase" id="RU000488"/>
    </source>
</evidence>
<dbReference type="EMBL" id="FMWP01000013">
    <property type="protein sequence ID" value="SCZ89024.1"/>
    <property type="molecule type" value="Genomic_DNA"/>
</dbReference>
<keyword evidence="6" id="KW-0813">Transport</keyword>
<protein>
    <submittedName>
        <fullName evidence="7">BZ3500_MvSof-1268-A1-R1_Chr1-1g00901 protein</fullName>
    </submittedName>
</protein>
<dbReference type="InterPro" id="IPR053017">
    <property type="entry name" value="Mito_Cit/Oxoglu_Carrier"/>
</dbReference>
<proteinExistence type="inferred from homology"/>
<comment type="similarity">
    <text evidence="6">Belongs to the mitochondrial carrier (TC 2.A.29) family.</text>
</comment>
<reference evidence="8" key="1">
    <citation type="submission" date="2016-10" db="EMBL/GenBank/DDBJ databases">
        <authorList>
            <person name="Jeantristanb JTB J.-T."/>
            <person name="Ricardo R."/>
        </authorList>
    </citation>
    <scope>NUCLEOTIDE SEQUENCE [LARGE SCALE GENOMIC DNA]</scope>
</reference>
<dbReference type="GO" id="GO:0016020">
    <property type="term" value="C:membrane"/>
    <property type="evidence" value="ECO:0007669"/>
    <property type="project" value="UniProtKB-SubCell"/>
</dbReference>
<feature type="repeat" description="Solcar" evidence="5">
    <location>
        <begin position="11"/>
        <end position="94"/>
    </location>
</feature>
<dbReference type="InterPro" id="IPR018108">
    <property type="entry name" value="MCP_transmembrane"/>
</dbReference>
<dbReference type="PANTHER" id="PTHR46982:SF1">
    <property type="entry name" value="CITRATE_OXOGLUTARATE CARRIER PROTEIN"/>
    <property type="match status" value="1"/>
</dbReference>